<feature type="compositionally biased region" description="Gly residues" evidence="4">
    <location>
        <begin position="884"/>
        <end position="896"/>
    </location>
</feature>
<evidence type="ECO:0000256" key="1">
    <source>
        <dbReference type="ARBA" id="ARBA00022468"/>
    </source>
</evidence>
<dbReference type="InterPro" id="IPR031160">
    <property type="entry name" value="F_BAR_dom"/>
</dbReference>
<feature type="compositionally biased region" description="Basic and acidic residues" evidence="4">
    <location>
        <begin position="849"/>
        <end position="860"/>
    </location>
</feature>
<dbReference type="SMART" id="SM00324">
    <property type="entry name" value="RhoGAP"/>
    <property type="match status" value="1"/>
</dbReference>
<feature type="compositionally biased region" description="Polar residues" evidence="4">
    <location>
        <begin position="707"/>
        <end position="727"/>
    </location>
</feature>
<gene>
    <name evidence="7" type="primary">RGD1</name>
    <name evidence="7" type="ORF">OHC33_008457</name>
</gene>
<reference evidence="7 8" key="1">
    <citation type="submission" date="2022-12" db="EMBL/GenBank/DDBJ databases">
        <title>Genomic features and morphological characterization of a novel Knufia sp. strain isolated from spacecraft assembly facility.</title>
        <authorList>
            <person name="Teixeira M."/>
            <person name="Chander A.M."/>
            <person name="Stajich J.E."/>
            <person name="Venkateswaran K."/>
        </authorList>
    </citation>
    <scope>NUCLEOTIDE SEQUENCE [LARGE SCALE GENOMIC DNA]</scope>
    <source>
        <strain evidence="7 8">FJI-L2-BK-P2</strain>
    </source>
</reference>
<organism evidence="7 8">
    <name type="scientific">Knufia fluminis</name>
    <dbReference type="NCBI Taxonomy" id="191047"/>
    <lineage>
        <taxon>Eukaryota</taxon>
        <taxon>Fungi</taxon>
        <taxon>Dikarya</taxon>
        <taxon>Ascomycota</taxon>
        <taxon>Pezizomycotina</taxon>
        <taxon>Eurotiomycetes</taxon>
        <taxon>Chaetothyriomycetidae</taxon>
        <taxon>Chaetothyriales</taxon>
        <taxon>Trichomeriaceae</taxon>
        <taxon>Knufia</taxon>
    </lineage>
</organism>
<accession>A0AAN8EAD8</accession>
<feature type="region of interest" description="Disordered" evidence="4">
    <location>
        <begin position="493"/>
        <end position="513"/>
    </location>
</feature>
<dbReference type="Gene3D" id="1.20.1270.60">
    <property type="entry name" value="Arfaptin homology (AH) domain/BAR domain"/>
    <property type="match status" value="1"/>
</dbReference>
<evidence type="ECO:0000313" key="7">
    <source>
        <dbReference type="EMBL" id="KAK5950514.1"/>
    </source>
</evidence>
<feature type="domain" description="Rho-GAP" evidence="5">
    <location>
        <begin position="945"/>
        <end position="1132"/>
    </location>
</feature>
<dbReference type="SUPFAM" id="SSF103657">
    <property type="entry name" value="BAR/IMD domain-like"/>
    <property type="match status" value="1"/>
</dbReference>
<dbReference type="Proteomes" id="UP001316803">
    <property type="component" value="Unassembled WGS sequence"/>
</dbReference>
<dbReference type="InterPro" id="IPR008936">
    <property type="entry name" value="Rho_GTPase_activation_prot"/>
</dbReference>
<dbReference type="InterPro" id="IPR001060">
    <property type="entry name" value="FCH_dom"/>
</dbReference>
<evidence type="ECO:0000313" key="8">
    <source>
        <dbReference type="Proteomes" id="UP001316803"/>
    </source>
</evidence>
<feature type="compositionally biased region" description="Polar residues" evidence="4">
    <location>
        <begin position="58"/>
        <end position="67"/>
    </location>
</feature>
<dbReference type="InterPro" id="IPR050729">
    <property type="entry name" value="Rho-GAP"/>
</dbReference>
<protein>
    <submittedName>
        <fullName evidence="7">Rho GTPase-activating protein</fullName>
    </submittedName>
</protein>
<feature type="region of interest" description="Disordered" evidence="4">
    <location>
        <begin position="641"/>
        <end position="773"/>
    </location>
</feature>
<dbReference type="Gene3D" id="1.10.555.10">
    <property type="entry name" value="Rho GTPase activation protein"/>
    <property type="match status" value="1"/>
</dbReference>
<dbReference type="CDD" id="cd14688">
    <property type="entry name" value="bZIP_YAP"/>
    <property type="match status" value="1"/>
</dbReference>
<comment type="caution">
    <text evidence="7">The sequence shown here is derived from an EMBL/GenBank/DDBJ whole genome shotgun (WGS) entry which is preliminary data.</text>
</comment>
<dbReference type="PROSITE" id="PS51741">
    <property type="entry name" value="F_BAR"/>
    <property type="match status" value="1"/>
</dbReference>
<feature type="compositionally biased region" description="Basic and acidic residues" evidence="4">
    <location>
        <begin position="87"/>
        <end position="104"/>
    </location>
</feature>
<evidence type="ECO:0000256" key="4">
    <source>
        <dbReference type="SAM" id="MobiDB-lite"/>
    </source>
</evidence>
<dbReference type="Pfam" id="PF11905">
    <property type="entry name" value="DUF3425"/>
    <property type="match status" value="1"/>
</dbReference>
<dbReference type="SUPFAM" id="SSF48350">
    <property type="entry name" value="GTPase activation domain, GAP"/>
    <property type="match status" value="1"/>
</dbReference>
<feature type="region of interest" description="Disordered" evidence="4">
    <location>
        <begin position="27"/>
        <end position="106"/>
    </location>
</feature>
<keyword evidence="1" id="KW-0343">GTPase activation</keyword>
<dbReference type="PANTHER" id="PTHR23176">
    <property type="entry name" value="RHO/RAC/CDC GTPASE-ACTIVATING PROTEIN"/>
    <property type="match status" value="1"/>
</dbReference>
<keyword evidence="2 3" id="KW-0175">Coiled coil</keyword>
<feature type="coiled-coil region" evidence="3">
    <location>
        <begin position="454"/>
        <end position="488"/>
    </location>
</feature>
<proteinExistence type="predicted"/>
<dbReference type="InterPro" id="IPR000198">
    <property type="entry name" value="RhoGAP_dom"/>
</dbReference>
<evidence type="ECO:0000256" key="3">
    <source>
        <dbReference type="SAM" id="Coils"/>
    </source>
</evidence>
<feature type="region of interest" description="Disordered" evidence="4">
    <location>
        <begin position="308"/>
        <end position="340"/>
    </location>
</feature>
<dbReference type="Pfam" id="PF00620">
    <property type="entry name" value="RhoGAP"/>
    <property type="match status" value="1"/>
</dbReference>
<dbReference type="Pfam" id="PF00611">
    <property type="entry name" value="FCH"/>
    <property type="match status" value="1"/>
</dbReference>
<sequence>MVLSETGWRSINDPAQRRKLQNRLNQRLSRQRKAQGDRDVGGLIVKQWGARTPGGRKASTTPQTVNSSEEESRNSMLLSIRCTPQNEGKHEHSQDPSTPIRDDGTWTSFRTQPLNPQQDDLIICEHDRHAKDCLAQRRNHVPSPEDHRLLTLIYYNLFRGLNWNVDILGLDNDRIMQDDCPSPFIPLSPTANSKITKLPASLRPTMMQKTIDHHPFLDIFPCPVVRDNILKLDMKTTEQDELCHDILGFSEDGRDWLVCGAEEAARTGVTLWGDPWDISNWEVSEYMAVKWKRMFHWSALAMSFDQDRSGYESNLPRPVDTSLGNGMRGPSTGGSGPDDDIAQRLHAALHAPFGIDKLLNRLKQSVYSARDFSSFLKERSALEDRHAQGYKKLVRHASESIRKPEARQGSYARNFEESLRLNDRLAENGLQLASALHTMAEELRDMADNSEKGRKHWKHTAMDAEKKVADAENAQQKAKDRYNTAAEQYERVRTGEKQGGKFGLKNKSPAQQEEALKEKADMLDQDYTARTRVAQEERRDFENTTRPQVVRALRDLITECDAAMAMQMAKLASVSEKHVVSNGMAIAPITTGDSSGLGPRGLRQIASGIDDRKDFSDYMLDGVEPPAQFKGRSRRNTDAELVHNPMQSSQNLDRTNTFDSSYNGNQAHVESAPPQLPQIGHDTFSSSFDAPKPGMQERDSFGLGQPETLQGPASNQSQQTGVTQEPVSSIGAGRGAPTLPPLPSYDRAQASQSGFGDPPSFDRSQGPVGHDTVHPARQDAMISATELPSYRAPPQQAGGYNGRPSLDQGNGPIRQDTVPPTRQDAMISATGLPSYRTPGMQAGAYDGRPSLDHGQGHLRQDSIGPARQDSLPPAAGRGQSPMSGGQGPYLGRGGPAPGSYMDPGKDSSPYGMTGSGRGQPPASRNLPSQQQARPTLPPNMPVFGVHLDDLFRRDGSAVPAIVFQCIQAVDTFGLNTEGIYRTSGAAPTVMQLKSEFDHDSSKVDLKDAESFNHDIASVATLLKNFLRDLPDPLLTGTAYHSFIQAAKFEDNIMRRDGLHQSINGLPDPNYATLRVLTLHLHRVAMNSDINKMDMRNLAIVFGPTVMGGSNIADAPLQQKVMETILHHTHDIFDPDD</sequence>
<dbReference type="GO" id="GO:0005938">
    <property type="term" value="C:cell cortex"/>
    <property type="evidence" value="ECO:0007669"/>
    <property type="project" value="UniProtKB-ARBA"/>
</dbReference>
<dbReference type="GO" id="GO:0005096">
    <property type="term" value="F:GTPase activator activity"/>
    <property type="evidence" value="ECO:0007669"/>
    <property type="project" value="UniProtKB-KW"/>
</dbReference>
<dbReference type="InterPro" id="IPR021833">
    <property type="entry name" value="DUF3425"/>
</dbReference>
<feature type="region of interest" description="Disordered" evidence="4">
    <location>
        <begin position="790"/>
        <end position="940"/>
    </location>
</feature>
<evidence type="ECO:0000259" key="5">
    <source>
        <dbReference type="PROSITE" id="PS50238"/>
    </source>
</evidence>
<dbReference type="PANTHER" id="PTHR23176:SF136">
    <property type="entry name" value="RHO GTPASE ACTIVATOR (RGD1)"/>
    <property type="match status" value="1"/>
</dbReference>
<dbReference type="SMART" id="SM00055">
    <property type="entry name" value="FCH"/>
    <property type="match status" value="1"/>
</dbReference>
<name>A0AAN8EAD8_9EURO</name>
<feature type="region of interest" description="Disordered" evidence="4">
    <location>
        <begin position="1"/>
        <end position="20"/>
    </location>
</feature>
<dbReference type="AlphaFoldDB" id="A0AAN8EAD8"/>
<feature type="domain" description="F-BAR" evidence="6">
    <location>
        <begin position="343"/>
        <end position="614"/>
    </location>
</feature>
<feature type="compositionally biased region" description="Polar residues" evidence="4">
    <location>
        <begin position="74"/>
        <end position="86"/>
    </location>
</feature>
<dbReference type="EMBL" id="JAKLMC020000026">
    <property type="protein sequence ID" value="KAK5950514.1"/>
    <property type="molecule type" value="Genomic_DNA"/>
</dbReference>
<evidence type="ECO:0000256" key="2">
    <source>
        <dbReference type="PROSITE-ProRule" id="PRU01077"/>
    </source>
</evidence>
<evidence type="ECO:0000259" key="6">
    <source>
        <dbReference type="PROSITE" id="PS51741"/>
    </source>
</evidence>
<feature type="compositionally biased region" description="Polar residues" evidence="4">
    <location>
        <begin position="645"/>
        <end position="668"/>
    </location>
</feature>
<dbReference type="GO" id="GO:0007165">
    <property type="term" value="P:signal transduction"/>
    <property type="evidence" value="ECO:0007669"/>
    <property type="project" value="InterPro"/>
</dbReference>
<dbReference type="InterPro" id="IPR027267">
    <property type="entry name" value="AH/BAR_dom_sf"/>
</dbReference>
<keyword evidence="8" id="KW-1185">Reference proteome</keyword>
<dbReference type="PROSITE" id="PS50238">
    <property type="entry name" value="RHOGAP"/>
    <property type="match status" value="1"/>
</dbReference>